<name>A0A7S8RH80_9MICO</name>
<dbReference type="AlphaFoldDB" id="A0A7S8RH80"/>
<evidence type="ECO:0000313" key="2">
    <source>
        <dbReference type="EMBL" id="QPE04142.1"/>
    </source>
</evidence>
<sequence length="144" mass="15689">MEHYTAEVEAARRGRMTPEQVDRYMDALAAYSPTLAETPRGNFAARLTIPADSIRQAAQTALAVAEDALGDIIRLDLMTEEEADAREGDQRVPDLIGVTAAAAILDVSPQRIRQMIEEGKLAAHRIGDRAYAIVKSEVLAKSRA</sequence>
<accession>A0A7S8RH80</accession>
<dbReference type="Pfam" id="PF12728">
    <property type="entry name" value="HTH_17"/>
    <property type="match status" value="1"/>
</dbReference>
<dbReference type="RefSeq" id="WP_195692233.1">
    <property type="nucleotide sequence ID" value="NZ_CP064760.1"/>
</dbReference>
<organism evidence="2 3">
    <name type="scientific">Microbacterium schleiferi</name>
    <dbReference type="NCBI Taxonomy" id="69362"/>
    <lineage>
        <taxon>Bacteria</taxon>
        <taxon>Bacillati</taxon>
        <taxon>Actinomycetota</taxon>
        <taxon>Actinomycetes</taxon>
        <taxon>Micrococcales</taxon>
        <taxon>Microbacteriaceae</taxon>
        <taxon>Microbacterium</taxon>
    </lineage>
</organism>
<dbReference type="KEGG" id="msf:IT882_13170"/>
<reference evidence="2 3" key="1">
    <citation type="submission" date="2020-11" db="EMBL/GenBank/DDBJ databases">
        <title>Amino acid is mineralized and recycled by bacteria in oceanic microbiome.</title>
        <authorList>
            <person name="Zheng L.Y."/>
        </authorList>
    </citation>
    <scope>NUCLEOTIDE SEQUENCE [LARGE SCALE GENOMIC DNA]</scope>
    <source>
        <strain evidence="2 3">A32-1</strain>
    </source>
</reference>
<protein>
    <submittedName>
        <fullName evidence="2">Helix-turn-helix domain-containing protein</fullName>
    </submittedName>
</protein>
<dbReference type="Proteomes" id="UP000594480">
    <property type="component" value="Chromosome"/>
</dbReference>
<evidence type="ECO:0000313" key="3">
    <source>
        <dbReference type="Proteomes" id="UP000594480"/>
    </source>
</evidence>
<proteinExistence type="predicted"/>
<dbReference type="InterPro" id="IPR041657">
    <property type="entry name" value="HTH_17"/>
</dbReference>
<evidence type="ECO:0000259" key="1">
    <source>
        <dbReference type="Pfam" id="PF12728"/>
    </source>
</evidence>
<keyword evidence="3" id="KW-1185">Reference proteome</keyword>
<dbReference type="EMBL" id="CP064760">
    <property type="protein sequence ID" value="QPE04142.1"/>
    <property type="molecule type" value="Genomic_DNA"/>
</dbReference>
<feature type="domain" description="Helix-turn-helix" evidence="1">
    <location>
        <begin position="98"/>
        <end position="139"/>
    </location>
</feature>
<gene>
    <name evidence="2" type="ORF">IT882_13170</name>
</gene>